<reference evidence="1 2" key="1">
    <citation type="submission" date="2018-06" db="EMBL/GenBank/DDBJ databases">
        <title>Genomic Encyclopedia of Archaeal and Bacterial Type Strains, Phase II (KMG-II): from individual species to whole genera.</title>
        <authorList>
            <person name="Goeker M."/>
        </authorList>
    </citation>
    <scope>NUCLEOTIDE SEQUENCE [LARGE SCALE GENOMIC DNA]</scope>
    <source>
        <strain evidence="1 2">DSM 29821</strain>
    </source>
</reference>
<dbReference type="PROSITE" id="PS51257">
    <property type="entry name" value="PROKAR_LIPOPROTEIN"/>
    <property type="match status" value="1"/>
</dbReference>
<organism evidence="1 2">
    <name type="scientific">Chitinophaga dinghuensis</name>
    <dbReference type="NCBI Taxonomy" id="1539050"/>
    <lineage>
        <taxon>Bacteria</taxon>
        <taxon>Pseudomonadati</taxon>
        <taxon>Bacteroidota</taxon>
        <taxon>Chitinophagia</taxon>
        <taxon>Chitinophagales</taxon>
        <taxon>Chitinophagaceae</taxon>
        <taxon>Chitinophaga</taxon>
    </lineage>
</organism>
<comment type="caution">
    <text evidence="1">The sequence shown here is derived from an EMBL/GenBank/DDBJ whole genome shotgun (WGS) entry which is preliminary data.</text>
</comment>
<sequence>MKYLAIIFNGILISMQLLISCKNANNHKEGQDIIDSNKNDSLKYNNLIDKTINELDEDSVELSSIYNSYLQQYSDSIKIDTTFNYSGSKVQICFQHYCTYDSTLILPEKYIEIYGIKKFVTHSFESSLSVKMNGKRIIDTIIKRSMFEDTIQTELVKYGVLLYPNLTFNKKNQIEIDYSLSIPLTDVGRMVSFPINNIK</sequence>
<evidence type="ECO:0000313" key="2">
    <source>
        <dbReference type="Proteomes" id="UP000249819"/>
    </source>
</evidence>
<gene>
    <name evidence="1" type="ORF">CLV59_103296</name>
</gene>
<name>A0A327W3G7_9BACT</name>
<dbReference type="RefSeq" id="WP_111591983.1">
    <property type="nucleotide sequence ID" value="NZ_QLMA01000003.1"/>
</dbReference>
<dbReference type="AlphaFoldDB" id="A0A327W3G7"/>
<evidence type="ECO:0000313" key="1">
    <source>
        <dbReference type="EMBL" id="RAJ83332.1"/>
    </source>
</evidence>
<dbReference type="EMBL" id="QLMA01000003">
    <property type="protein sequence ID" value="RAJ83332.1"/>
    <property type="molecule type" value="Genomic_DNA"/>
</dbReference>
<dbReference type="Proteomes" id="UP000249819">
    <property type="component" value="Unassembled WGS sequence"/>
</dbReference>
<protein>
    <submittedName>
        <fullName evidence="1">Uncharacterized protein</fullName>
    </submittedName>
</protein>
<keyword evidence="2" id="KW-1185">Reference proteome</keyword>
<proteinExistence type="predicted"/>
<dbReference type="OrthoDB" id="663129at2"/>
<accession>A0A327W3G7</accession>